<keyword evidence="2" id="KW-1185">Reference proteome</keyword>
<sequence>MPNYTVGASHPPLWLSWGTEQQQGNWWWYSMYRPLSAVVKNALVKKTVDGSISSSGGFCSSVRQPAWNDLHYYGAKRLSCSRRRERGCPVDQCYFSCRCLPFFNHKYA</sequence>
<proteinExistence type="predicted"/>
<protein>
    <submittedName>
        <fullName evidence="1">Uncharacterized protein</fullName>
    </submittedName>
</protein>
<evidence type="ECO:0000313" key="1">
    <source>
        <dbReference type="EMBL" id="QDV24462.1"/>
    </source>
</evidence>
<gene>
    <name evidence="1" type="ORF">Q31a_27800</name>
</gene>
<dbReference type="AlphaFoldDB" id="A0A518G794"/>
<dbReference type="EMBL" id="CP036298">
    <property type="protein sequence ID" value="QDV24462.1"/>
    <property type="molecule type" value="Genomic_DNA"/>
</dbReference>
<evidence type="ECO:0000313" key="2">
    <source>
        <dbReference type="Proteomes" id="UP000318017"/>
    </source>
</evidence>
<accession>A0A518G794</accession>
<organism evidence="1 2">
    <name type="scientific">Aureliella helgolandensis</name>
    <dbReference type="NCBI Taxonomy" id="2527968"/>
    <lineage>
        <taxon>Bacteria</taxon>
        <taxon>Pseudomonadati</taxon>
        <taxon>Planctomycetota</taxon>
        <taxon>Planctomycetia</taxon>
        <taxon>Pirellulales</taxon>
        <taxon>Pirellulaceae</taxon>
        <taxon>Aureliella</taxon>
    </lineage>
</organism>
<dbReference type="KEGG" id="ahel:Q31a_27800"/>
<name>A0A518G794_9BACT</name>
<reference evidence="1 2" key="1">
    <citation type="submission" date="2019-02" db="EMBL/GenBank/DDBJ databases">
        <title>Deep-cultivation of Planctomycetes and their phenomic and genomic characterization uncovers novel biology.</title>
        <authorList>
            <person name="Wiegand S."/>
            <person name="Jogler M."/>
            <person name="Boedeker C."/>
            <person name="Pinto D."/>
            <person name="Vollmers J."/>
            <person name="Rivas-Marin E."/>
            <person name="Kohn T."/>
            <person name="Peeters S.H."/>
            <person name="Heuer A."/>
            <person name="Rast P."/>
            <person name="Oberbeckmann S."/>
            <person name="Bunk B."/>
            <person name="Jeske O."/>
            <person name="Meyerdierks A."/>
            <person name="Storesund J.E."/>
            <person name="Kallscheuer N."/>
            <person name="Luecker S."/>
            <person name="Lage O.M."/>
            <person name="Pohl T."/>
            <person name="Merkel B.J."/>
            <person name="Hornburger P."/>
            <person name="Mueller R.-W."/>
            <person name="Bruemmer F."/>
            <person name="Labrenz M."/>
            <person name="Spormann A.M."/>
            <person name="Op den Camp H."/>
            <person name="Overmann J."/>
            <person name="Amann R."/>
            <person name="Jetten M.S.M."/>
            <person name="Mascher T."/>
            <person name="Medema M.H."/>
            <person name="Devos D.P."/>
            <person name="Kaster A.-K."/>
            <person name="Ovreas L."/>
            <person name="Rohde M."/>
            <person name="Galperin M.Y."/>
            <person name="Jogler C."/>
        </authorList>
    </citation>
    <scope>NUCLEOTIDE SEQUENCE [LARGE SCALE GENOMIC DNA]</scope>
    <source>
        <strain evidence="1 2">Q31a</strain>
    </source>
</reference>
<dbReference type="Proteomes" id="UP000318017">
    <property type="component" value="Chromosome"/>
</dbReference>